<dbReference type="InterPro" id="IPR006447">
    <property type="entry name" value="Myb_dom_plants"/>
</dbReference>
<evidence type="ECO:0000256" key="1">
    <source>
        <dbReference type="ARBA" id="ARBA00004123"/>
    </source>
</evidence>
<dbReference type="Proteomes" id="UP000634136">
    <property type="component" value="Unassembled WGS sequence"/>
</dbReference>
<feature type="region of interest" description="Disordered" evidence="7">
    <location>
        <begin position="416"/>
        <end position="442"/>
    </location>
</feature>
<evidence type="ECO:0000256" key="3">
    <source>
        <dbReference type="ARBA" id="ARBA00023015"/>
    </source>
</evidence>
<dbReference type="SUPFAM" id="SSF46689">
    <property type="entry name" value="Homeodomain-like"/>
    <property type="match status" value="1"/>
</dbReference>
<dbReference type="InterPro" id="IPR046955">
    <property type="entry name" value="PHR1-like"/>
</dbReference>
<dbReference type="Pfam" id="PF00249">
    <property type="entry name" value="Myb_DNA-binding"/>
    <property type="match status" value="1"/>
</dbReference>
<name>A0A834SKT1_9FABA</name>
<dbReference type="EMBL" id="JAAIUW010000013">
    <property type="protein sequence ID" value="KAF7805226.1"/>
    <property type="molecule type" value="Genomic_DNA"/>
</dbReference>
<evidence type="ECO:0000256" key="6">
    <source>
        <dbReference type="ARBA" id="ARBA00023242"/>
    </source>
</evidence>
<keyword evidence="5" id="KW-0804">Transcription</keyword>
<keyword evidence="4" id="KW-0175">Coiled coil</keyword>
<feature type="region of interest" description="Disordered" evidence="7">
    <location>
        <begin position="458"/>
        <end position="482"/>
    </location>
</feature>
<dbReference type="Pfam" id="PF14379">
    <property type="entry name" value="Myb_CC_LHEQLE"/>
    <property type="match status" value="1"/>
</dbReference>
<dbReference type="PANTHER" id="PTHR31499">
    <property type="entry name" value="MYB FAMILY TRANSCRIPTION FACTOR PHL11"/>
    <property type="match status" value="1"/>
</dbReference>
<keyword evidence="3" id="KW-0805">Transcription regulation</keyword>
<evidence type="ECO:0000259" key="8">
    <source>
        <dbReference type="PROSITE" id="PS51294"/>
    </source>
</evidence>
<dbReference type="Gene3D" id="1.10.10.60">
    <property type="entry name" value="Homeodomain-like"/>
    <property type="match status" value="1"/>
</dbReference>
<dbReference type="InterPro" id="IPR001005">
    <property type="entry name" value="SANT/Myb"/>
</dbReference>
<dbReference type="OrthoDB" id="551907at2759"/>
<feature type="compositionally biased region" description="Basic and acidic residues" evidence="7">
    <location>
        <begin position="458"/>
        <end position="467"/>
    </location>
</feature>
<dbReference type="AlphaFoldDB" id="A0A834SKT1"/>
<dbReference type="InterPro" id="IPR009057">
    <property type="entry name" value="Homeodomain-like_sf"/>
</dbReference>
<accession>A0A834SKT1</accession>
<evidence type="ECO:0000256" key="7">
    <source>
        <dbReference type="SAM" id="MobiDB-lite"/>
    </source>
</evidence>
<dbReference type="InterPro" id="IPR017930">
    <property type="entry name" value="Myb_dom"/>
</dbReference>
<evidence type="ECO:0000256" key="5">
    <source>
        <dbReference type="ARBA" id="ARBA00023163"/>
    </source>
</evidence>
<sequence>MLINRASHIIHPNPTAQIDGSLLLGLAAEAMSYVFARAYCIPSSSFVVVWAQEDFKLNGESLVDVTLALMKLLSVSLLCLTPPFAEDKYMRPPNSFHLSTVQDLTALMQAAPSNFNIRSVGHMFSSPAECLDDIPFSSVSQDDKHFQDSPFISQKLSDNSTHASHSEMHSKTFISHSQESDGISWGSDPFLDILNFPGNVSVQDGQGENGSCFIPDDSAKKTDFGEWVEQLMSVDDSQHPNWSQVLGDDGVTASKSKETEVPQQQHVQSEEVNTLPNSVSTAQQTKPRMRWTPELHEAFVEAVNQLGGSEKATPKGVLNLMKVEGLTIYHVKSHLQKYRTARYKPESSEGTSEKLTSIEEMKSLDLKTSTGITEALRLQMEFQKRLHEQLEIQRKLQIEIENQGKRLQMMFEKQREMEDGKLKGSTSSLDEPSAQLSNEVEEDKSNISIIAAKTKLKADDNWNKQEVENDEIDAPPTKRMKS</sequence>
<dbReference type="FunFam" id="1.10.10.60:FF:000002">
    <property type="entry name" value="Myb family transcription factor"/>
    <property type="match status" value="1"/>
</dbReference>
<dbReference type="GO" id="GO:0005634">
    <property type="term" value="C:nucleus"/>
    <property type="evidence" value="ECO:0007669"/>
    <property type="project" value="UniProtKB-SubCell"/>
</dbReference>
<evidence type="ECO:0000313" key="10">
    <source>
        <dbReference type="Proteomes" id="UP000634136"/>
    </source>
</evidence>
<organism evidence="9 10">
    <name type="scientific">Senna tora</name>
    <dbReference type="NCBI Taxonomy" id="362788"/>
    <lineage>
        <taxon>Eukaryota</taxon>
        <taxon>Viridiplantae</taxon>
        <taxon>Streptophyta</taxon>
        <taxon>Embryophyta</taxon>
        <taxon>Tracheophyta</taxon>
        <taxon>Spermatophyta</taxon>
        <taxon>Magnoliopsida</taxon>
        <taxon>eudicotyledons</taxon>
        <taxon>Gunneridae</taxon>
        <taxon>Pentapetalae</taxon>
        <taxon>rosids</taxon>
        <taxon>fabids</taxon>
        <taxon>Fabales</taxon>
        <taxon>Fabaceae</taxon>
        <taxon>Caesalpinioideae</taxon>
        <taxon>Cassia clade</taxon>
        <taxon>Senna</taxon>
    </lineage>
</organism>
<evidence type="ECO:0000256" key="4">
    <source>
        <dbReference type="ARBA" id="ARBA00023054"/>
    </source>
</evidence>
<comment type="similarity">
    <text evidence="2">Belongs to the MYB-CC family.</text>
</comment>
<dbReference type="InterPro" id="IPR025756">
    <property type="entry name" value="Myb_CC_LHEQLE"/>
</dbReference>
<comment type="subcellular location">
    <subcellularLocation>
        <location evidence="1">Nucleus</location>
    </subcellularLocation>
</comment>
<gene>
    <name evidence="9" type="ORF">G2W53_044337</name>
</gene>
<keyword evidence="10" id="KW-1185">Reference proteome</keyword>
<dbReference type="GO" id="GO:0003677">
    <property type="term" value="F:DNA binding"/>
    <property type="evidence" value="ECO:0007669"/>
    <property type="project" value="InterPro"/>
</dbReference>
<protein>
    <submittedName>
        <fullName evidence="9">Protein PHR1-LIKE 1-like isoform X1</fullName>
    </submittedName>
</protein>
<evidence type="ECO:0000313" key="9">
    <source>
        <dbReference type="EMBL" id="KAF7805226.1"/>
    </source>
</evidence>
<feature type="compositionally biased region" description="Polar residues" evidence="7">
    <location>
        <begin position="424"/>
        <end position="438"/>
    </location>
</feature>
<keyword evidence="6" id="KW-0539">Nucleus</keyword>
<reference evidence="9" key="1">
    <citation type="submission" date="2020-09" db="EMBL/GenBank/DDBJ databases">
        <title>Genome-Enabled Discovery of Anthraquinone Biosynthesis in Senna tora.</title>
        <authorList>
            <person name="Kang S.-H."/>
            <person name="Pandey R.P."/>
            <person name="Lee C.-M."/>
            <person name="Sim J.-S."/>
            <person name="Jeong J.-T."/>
            <person name="Choi B.-S."/>
            <person name="Jung M."/>
            <person name="Ginzburg D."/>
            <person name="Zhao K."/>
            <person name="Won S.Y."/>
            <person name="Oh T.-J."/>
            <person name="Yu Y."/>
            <person name="Kim N.-H."/>
            <person name="Lee O.R."/>
            <person name="Lee T.-H."/>
            <person name="Bashyal P."/>
            <person name="Kim T.-S."/>
            <person name="Lee W.-H."/>
            <person name="Kawkins C."/>
            <person name="Kim C.-K."/>
            <person name="Kim J.S."/>
            <person name="Ahn B.O."/>
            <person name="Rhee S.Y."/>
            <person name="Sohng J.K."/>
        </authorList>
    </citation>
    <scope>NUCLEOTIDE SEQUENCE</scope>
    <source>
        <tissue evidence="9">Leaf</tissue>
    </source>
</reference>
<evidence type="ECO:0000256" key="2">
    <source>
        <dbReference type="ARBA" id="ARBA00006783"/>
    </source>
</evidence>
<dbReference type="GO" id="GO:0003700">
    <property type="term" value="F:DNA-binding transcription factor activity"/>
    <property type="evidence" value="ECO:0007669"/>
    <property type="project" value="InterPro"/>
</dbReference>
<comment type="caution">
    <text evidence="9">The sequence shown here is derived from an EMBL/GenBank/DDBJ whole genome shotgun (WGS) entry which is preliminary data.</text>
</comment>
<proteinExistence type="inferred from homology"/>
<dbReference type="PANTHER" id="PTHR31499:SF80">
    <property type="entry name" value="HTH MYB-TYPE DOMAIN-CONTAINING PROTEIN"/>
    <property type="match status" value="1"/>
</dbReference>
<dbReference type="PROSITE" id="PS51294">
    <property type="entry name" value="HTH_MYB"/>
    <property type="match status" value="1"/>
</dbReference>
<feature type="domain" description="HTH myb-type" evidence="8">
    <location>
        <begin position="283"/>
        <end position="343"/>
    </location>
</feature>
<dbReference type="NCBIfam" id="TIGR01557">
    <property type="entry name" value="myb_SHAQKYF"/>
    <property type="match status" value="1"/>
</dbReference>